<accession>A0A1M6SAC2</accession>
<keyword evidence="2" id="KW-1185">Reference proteome</keyword>
<organism evidence="1 2">
    <name type="scientific">Desulforamulus aeronauticus DSM 10349</name>
    <dbReference type="NCBI Taxonomy" id="1121421"/>
    <lineage>
        <taxon>Bacteria</taxon>
        <taxon>Bacillati</taxon>
        <taxon>Bacillota</taxon>
        <taxon>Clostridia</taxon>
        <taxon>Eubacteriales</taxon>
        <taxon>Peptococcaceae</taxon>
        <taxon>Desulforamulus</taxon>
    </lineage>
</organism>
<name>A0A1M6SAC2_9FIRM</name>
<protein>
    <submittedName>
        <fullName evidence="1">Uncharacterized protein</fullName>
    </submittedName>
</protein>
<dbReference type="Proteomes" id="UP000183997">
    <property type="component" value="Unassembled WGS sequence"/>
</dbReference>
<proteinExistence type="predicted"/>
<dbReference type="EMBL" id="FRAR01000013">
    <property type="protein sequence ID" value="SHK41645.1"/>
    <property type="molecule type" value="Genomic_DNA"/>
</dbReference>
<evidence type="ECO:0000313" key="2">
    <source>
        <dbReference type="Proteomes" id="UP000183997"/>
    </source>
</evidence>
<evidence type="ECO:0000313" key="1">
    <source>
        <dbReference type="EMBL" id="SHK41645.1"/>
    </source>
</evidence>
<sequence>MLVGGKVDKILETLKVMLVYPSGFNIETKDIQLNQTELIGMMLSNKVGSEGNYFTIKDKIYEDTKDGYVITIILENQN</sequence>
<dbReference type="AlphaFoldDB" id="A0A1M6SAC2"/>
<gene>
    <name evidence="1" type="ORF">SAMN02745123_01764</name>
</gene>
<reference evidence="2" key="1">
    <citation type="submission" date="2016-11" db="EMBL/GenBank/DDBJ databases">
        <authorList>
            <person name="Varghese N."/>
            <person name="Submissions S."/>
        </authorList>
    </citation>
    <scope>NUCLEOTIDE SEQUENCE [LARGE SCALE GENOMIC DNA]</scope>
    <source>
        <strain evidence="2">DSM 10349</strain>
    </source>
</reference>